<protein>
    <recommendedName>
        <fullName evidence="5">TIGR03790 family protein</fullName>
    </recommendedName>
</protein>
<dbReference type="OrthoDB" id="9771443at2"/>
<dbReference type="InterPro" id="IPR022265">
    <property type="entry name" value="CHP03790"/>
</dbReference>
<evidence type="ECO:0000256" key="1">
    <source>
        <dbReference type="SAM" id="MobiDB-lite"/>
    </source>
</evidence>
<feature type="compositionally biased region" description="Basic and acidic residues" evidence="1">
    <location>
        <begin position="534"/>
        <end position="543"/>
    </location>
</feature>
<dbReference type="NCBIfam" id="TIGR03790">
    <property type="entry name" value="TIGR03790 family protein"/>
    <property type="match status" value="1"/>
</dbReference>
<feature type="chain" id="PRO_5002774852" description="TIGR03790 family protein" evidence="2">
    <location>
        <begin position="22"/>
        <end position="585"/>
    </location>
</feature>
<evidence type="ECO:0000256" key="2">
    <source>
        <dbReference type="SAM" id="SignalP"/>
    </source>
</evidence>
<proteinExistence type="predicted"/>
<dbReference type="Proteomes" id="UP000007013">
    <property type="component" value="Chromosome"/>
</dbReference>
<sequence>MRWFPRLCTLLALLGATAVRGDELAARVVLLANSEDRDSVRVAEHYAEVRGVPRENIVTLPMPLSETISWAEFVRTIWEPLAVELMRARWIDAIPMRLTDAVGRTKRAVSGHRIAYLVVCRGVPLRIAHDPALYEPVLPFTNNSIFRTNAGAVDSELGLLANPGYAINAFVPNALHRNDAPSAFERAAVIKVSRLDGPTVDDALGLVDRAVAAEQTGLLGRAYVDLGGNHPDGDRWLESVVRQLREAGFDLDVDRTPSTLRATARFDAPVLYFGWYAGAVNGPFKLPGFRFPPGAIALHIHSYSAQTLRSAEANWCGPLIARGVTATVGNVFEPYLQLTHRPDLLLRALLRGDTFGDAACYSQPVLSWQAIAIGDPLFRPFARAATDSEPGEVPSQRLAGYAVVREMLALEAAKRPDEALVLARRTQRDQPSFAVGLALAQRLKAAGDESGAADAVGFVPLLDSYRSDEWALAREAANLLRGAGRAPAAIEVFDRLLRSPGMPAGVKSAWLPDAIAAADAAKDLQRAENWRQELRTLEPRRAESAGSPPRQSRPGGRDARVPNGGAAAAEPATPAVRDVEGQRSD</sequence>
<feature type="signal peptide" evidence="2">
    <location>
        <begin position="1"/>
        <end position="21"/>
    </location>
</feature>
<dbReference type="HOGENOM" id="CLU_501277_0_0_0"/>
<organism evidence="3 4">
    <name type="scientific">Opitutus terrae (strain DSM 11246 / JCM 15787 / PB90-1)</name>
    <dbReference type="NCBI Taxonomy" id="452637"/>
    <lineage>
        <taxon>Bacteria</taxon>
        <taxon>Pseudomonadati</taxon>
        <taxon>Verrucomicrobiota</taxon>
        <taxon>Opitutia</taxon>
        <taxon>Opitutales</taxon>
        <taxon>Opitutaceae</taxon>
        <taxon>Opitutus</taxon>
    </lineage>
</organism>
<dbReference type="AlphaFoldDB" id="B1ZQR6"/>
<feature type="compositionally biased region" description="Low complexity" evidence="1">
    <location>
        <begin position="566"/>
        <end position="575"/>
    </location>
</feature>
<dbReference type="EMBL" id="CP001032">
    <property type="protein sequence ID" value="ACB77817.1"/>
    <property type="molecule type" value="Genomic_DNA"/>
</dbReference>
<dbReference type="RefSeq" id="WP_012377331.1">
    <property type="nucleotide sequence ID" value="NC_010571.1"/>
</dbReference>
<dbReference type="KEGG" id="ote:Oter_4546"/>
<name>B1ZQR6_OPITP</name>
<evidence type="ECO:0000313" key="4">
    <source>
        <dbReference type="Proteomes" id="UP000007013"/>
    </source>
</evidence>
<keyword evidence="4" id="KW-1185">Reference proteome</keyword>
<feature type="region of interest" description="Disordered" evidence="1">
    <location>
        <begin position="534"/>
        <end position="585"/>
    </location>
</feature>
<gene>
    <name evidence="3" type="ordered locus">Oter_4546</name>
</gene>
<keyword evidence="2" id="KW-0732">Signal</keyword>
<accession>B1ZQR6</accession>
<dbReference type="STRING" id="452637.Oter_4546"/>
<evidence type="ECO:0008006" key="5">
    <source>
        <dbReference type="Google" id="ProtNLM"/>
    </source>
</evidence>
<reference evidence="3 4" key="1">
    <citation type="journal article" date="2011" name="J. Bacteriol.">
        <title>Genome sequence of the verrucomicrobium Opitutus terrae PB90-1, an abundant inhabitant of rice paddy soil ecosystems.</title>
        <authorList>
            <person name="van Passel M.W."/>
            <person name="Kant R."/>
            <person name="Palva A."/>
            <person name="Copeland A."/>
            <person name="Lucas S."/>
            <person name="Lapidus A."/>
            <person name="Glavina del Rio T."/>
            <person name="Pitluck S."/>
            <person name="Goltsman E."/>
            <person name="Clum A."/>
            <person name="Sun H."/>
            <person name="Schmutz J."/>
            <person name="Larimer F.W."/>
            <person name="Land M.L."/>
            <person name="Hauser L."/>
            <person name="Kyrpides N."/>
            <person name="Mikhailova N."/>
            <person name="Richardson P.P."/>
            <person name="Janssen P.H."/>
            <person name="de Vos W.M."/>
            <person name="Smidt H."/>
        </authorList>
    </citation>
    <scope>NUCLEOTIDE SEQUENCE [LARGE SCALE GENOMIC DNA]</scope>
    <source>
        <strain evidence="4">DSM 11246 / JCM 15787 / PB90-1</strain>
    </source>
</reference>
<dbReference type="eggNOG" id="COG0457">
    <property type="taxonomic scope" value="Bacteria"/>
</dbReference>
<evidence type="ECO:0000313" key="3">
    <source>
        <dbReference type="EMBL" id="ACB77817.1"/>
    </source>
</evidence>